<dbReference type="InterPro" id="IPR032284">
    <property type="entry name" value="RecQ_Zn-bd"/>
</dbReference>
<comment type="catalytic activity">
    <reaction evidence="9">
        <text>Couples ATP hydrolysis with the unwinding of duplex DNA by translocating in the 3'-5' direction.</text>
        <dbReference type="EC" id="5.6.2.4"/>
    </reaction>
</comment>
<dbReference type="GO" id="GO:0043138">
    <property type="term" value="F:3'-5' DNA helicase activity"/>
    <property type="evidence" value="ECO:0007669"/>
    <property type="project" value="UniProtKB-EC"/>
</dbReference>
<accession>A0A916JLG9</accession>
<dbReference type="RefSeq" id="WP_258541324.1">
    <property type="nucleotide sequence ID" value="NZ_OU015584.1"/>
</dbReference>
<dbReference type="GO" id="GO:0003677">
    <property type="term" value="F:DNA binding"/>
    <property type="evidence" value="ECO:0007669"/>
    <property type="project" value="UniProtKB-KW"/>
</dbReference>
<dbReference type="SMART" id="SM00490">
    <property type="entry name" value="HELICc"/>
    <property type="match status" value="1"/>
</dbReference>
<keyword evidence="8" id="KW-0413">Isomerase</keyword>
<proteinExistence type="inferred from homology"/>
<dbReference type="GO" id="GO:0006310">
    <property type="term" value="P:DNA recombination"/>
    <property type="evidence" value="ECO:0007669"/>
    <property type="project" value="InterPro"/>
</dbReference>
<evidence type="ECO:0000256" key="8">
    <source>
        <dbReference type="ARBA" id="ARBA00023235"/>
    </source>
</evidence>
<dbReference type="PANTHER" id="PTHR13710">
    <property type="entry name" value="DNA HELICASE RECQ FAMILY MEMBER"/>
    <property type="match status" value="1"/>
</dbReference>
<dbReference type="GO" id="GO:0005737">
    <property type="term" value="C:cytoplasm"/>
    <property type="evidence" value="ECO:0007669"/>
    <property type="project" value="TreeGrafter"/>
</dbReference>
<keyword evidence="5 15" id="KW-0347">Helicase</keyword>
<dbReference type="Pfam" id="PF16124">
    <property type="entry name" value="RecQ_Zn_bind"/>
    <property type="match status" value="1"/>
</dbReference>
<dbReference type="EMBL" id="OU015584">
    <property type="protein sequence ID" value="CAG5079878.1"/>
    <property type="molecule type" value="Genomic_DNA"/>
</dbReference>
<dbReference type="SUPFAM" id="SSF52540">
    <property type="entry name" value="P-loop containing nucleoside triphosphate hydrolases"/>
    <property type="match status" value="1"/>
</dbReference>
<evidence type="ECO:0000259" key="14">
    <source>
        <dbReference type="SMART" id="SM00490"/>
    </source>
</evidence>
<dbReference type="GO" id="GO:0009378">
    <property type="term" value="F:four-way junction helicase activity"/>
    <property type="evidence" value="ECO:0007669"/>
    <property type="project" value="TreeGrafter"/>
</dbReference>
<evidence type="ECO:0000256" key="12">
    <source>
        <dbReference type="ARBA" id="ARBA00044550"/>
    </source>
</evidence>
<dbReference type="GO" id="GO:0005524">
    <property type="term" value="F:ATP binding"/>
    <property type="evidence" value="ECO:0007669"/>
    <property type="project" value="UniProtKB-KW"/>
</dbReference>
<dbReference type="GO" id="GO:0046872">
    <property type="term" value="F:metal ion binding"/>
    <property type="evidence" value="ECO:0007669"/>
    <property type="project" value="UniProtKB-KW"/>
</dbReference>
<evidence type="ECO:0000256" key="10">
    <source>
        <dbReference type="ARBA" id="ARBA00034808"/>
    </source>
</evidence>
<evidence type="ECO:0000256" key="6">
    <source>
        <dbReference type="ARBA" id="ARBA00022840"/>
    </source>
</evidence>
<evidence type="ECO:0000256" key="2">
    <source>
        <dbReference type="ARBA" id="ARBA00022723"/>
    </source>
</evidence>
<evidence type="ECO:0000313" key="15">
    <source>
        <dbReference type="EMBL" id="CAG5079878.1"/>
    </source>
</evidence>
<gene>
    <name evidence="15" type="primary">srmB</name>
    <name evidence="15" type="ORF">CRYO30217_01106</name>
</gene>
<dbReference type="InterPro" id="IPR004589">
    <property type="entry name" value="DNA_helicase_ATP-dep_RecQ"/>
</dbReference>
<dbReference type="Gene3D" id="3.40.50.300">
    <property type="entry name" value="P-loop containing nucleotide triphosphate hydrolases"/>
    <property type="match status" value="2"/>
</dbReference>
<evidence type="ECO:0000256" key="11">
    <source>
        <dbReference type="ARBA" id="ARBA00044535"/>
    </source>
</evidence>
<dbReference type="FunFam" id="3.40.50.300:FF:001389">
    <property type="entry name" value="ATP-dependent DNA helicase RecQ"/>
    <property type="match status" value="1"/>
</dbReference>
<dbReference type="Gene3D" id="1.10.10.10">
    <property type="entry name" value="Winged helix-like DNA-binding domain superfamily/Winged helix DNA-binding domain"/>
    <property type="match status" value="1"/>
</dbReference>
<evidence type="ECO:0000313" key="16">
    <source>
        <dbReference type="Proteomes" id="UP000683507"/>
    </source>
</evidence>
<dbReference type="Pfam" id="PF00270">
    <property type="entry name" value="DEAD"/>
    <property type="match status" value="1"/>
</dbReference>
<dbReference type="Pfam" id="PF00271">
    <property type="entry name" value="Helicase_C"/>
    <property type="match status" value="1"/>
</dbReference>
<evidence type="ECO:0000256" key="5">
    <source>
        <dbReference type="ARBA" id="ARBA00022806"/>
    </source>
</evidence>
<dbReference type="InterPro" id="IPR014001">
    <property type="entry name" value="Helicase_ATP-bd"/>
</dbReference>
<evidence type="ECO:0000259" key="13">
    <source>
        <dbReference type="SMART" id="SM00487"/>
    </source>
</evidence>
<feature type="domain" description="Helicase ATP-binding" evidence="13">
    <location>
        <begin position="6"/>
        <end position="200"/>
    </location>
</feature>
<dbReference type="AlphaFoldDB" id="A0A916JLG9"/>
<dbReference type="InterPro" id="IPR011545">
    <property type="entry name" value="DEAD/DEAH_box_helicase_dom"/>
</dbReference>
<feature type="domain" description="Helicase C-terminal" evidence="14">
    <location>
        <begin position="233"/>
        <end position="314"/>
    </location>
</feature>
<dbReference type="EC" id="5.6.2.4" evidence="10"/>
<keyword evidence="2" id="KW-0479">Metal-binding</keyword>
<keyword evidence="4 15" id="KW-0378">Hydrolase</keyword>
<dbReference type="GO" id="GO:0030894">
    <property type="term" value="C:replisome"/>
    <property type="evidence" value="ECO:0007669"/>
    <property type="project" value="TreeGrafter"/>
</dbReference>
<dbReference type="GO" id="GO:0016787">
    <property type="term" value="F:hydrolase activity"/>
    <property type="evidence" value="ECO:0007669"/>
    <property type="project" value="UniProtKB-KW"/>
</dbReference>
<evidence type="ECO:0000256" key="4">
    <source>
        <dbReference type="ARBA" id="ARBA00022801"/>
    </source>
</evidence>
<evidence type="ECO:0000256" key="9">
    <source>
        <dbReference type="ARBA" id="ARBA00034617"/>
    </source>
</evidence>
<dbReference type="InterPro" id="IPR027417">
    <property type="entry name" value="P-loop_NTPase"/>
</dbReference>
<evidence type="ECO:0000256" key="1">
    <source>
        <dbReference type="ARBA" id="ARBA00005446"/>
    </source>
</evidence>
<keyword evidence="3" id="KW-0547">Nucleotide-binding</keyword>
<dbReference type="SMART" id="SM00487">
    <property type="entry name" value="DEXDc"/>
    <property type="match status" value="1"/>
</dbReference>
<dbReference type="PANTHER" id="PTHR13710:SF105">
    <property type="entry name" value="ATP-DEPENDENT DNA HELICASE Q1"/>
    <property type="match status" value="1"/>
</dbReference>
<dbReference type="NCBIfam" id="TIGR00614">
    <property type="entry name" value="recQ_fam"/>
    <property type="match status" value="1"/>
</dbReference>
<dbReference type="CDD" id="cd17920">
    <property type="entry name" value="DEXHc_RecQ"/>
    <property type="match status" value="1"/>
</dbReference>
<dbReference type="Proteomes" id="UP000683507">
    <property type="component" value="Chromosome"/>
</dbReference>
<evidence type="ECO:0000256" key="7">
    <source>
        <dbReference type="ARBA" id="ARBA00023125"/>
    </source>
</evidence>
<reference evidence="15" key="1">
    <citation type="submission" date="2021-04" db="EMBL/GenBank/DDBJ databases">
        <authorList>
            <person name="Rodrigo-Torres L."/>
            <person name="Arahal R. D."/>
            <person name="Lucena T."/>
        </authorList>
    </citation>
    <scope>NUCLEOTIDE SEQUENCE</scope>
    <source>
        <strain evidence="15">AS29M-1</strain>
    </source>
</reference>
<dbReference type="KEGG" id="ptan:CRYO30217_01106"/>
<keyword evidence="16" id="KW-1185">Reference proteome</keyword>
<dbReference type="GO" id="GO:0043590">
    <property type="term" value="C:bacterial nucleoid"/>
    <property type="evidence" value="ECO:0007669"/>
    <property type="project" value="TreeGrafter"/>
</dbReference>
<comment type="similarity">
    <text evidence="1">Belongs to the helicase family. RecQ subfamily.</text>
</comment>
<protein>
    <recommendedName>
        <fullName evidence="11">ATP-dependent DNA helicase RecQ</fullName>
        <ecNumber evidence="10">5.6.2.4</ecNumber>
    </recommendedName>
    <alternativeName>
        <fullName evidence="12">DNA 3'-5' helicase RecQ</fullName>
    </alternativeName>
</protein>
<organism evidence="15 16">
    <name type="scientific">Parvicella tangerina</name>
    <dbReference type="NCBI Taxonomy" id="2829795"/>
    <lineage>
        <taxon>Bacteria</taxon>
        <taxon>Pseudomonadati</taxon>
        <taxon>Bacteroidota</taxon>
        <taxon>Flavobacteriia</taxon>
        <taxon>Flavobacteriales</taxon>
        <taxon>Parvicellaceae</taxon>
        <taxon>Parvicella</taxon>
    </lineage>
</organism>
<dbReference type="GO" id="GO:0006281">
    <property type="term" value="P:DNA repair"/>
    <property type="evidence" value="ECO:0007669"/>
    <property type="project" value="TreeGrafter"/>
</dbReference>
<keyword evidence="7" id="KW-0238">DNA-binding</keyword>
<sequence length="632" mass="72536">MSEFWGYDSFRDKQEEIISSIMAGKDTLALLPTGGGKSLCFQVPALCMHGVCIVVTPLVALMNDQVQNLKKRGVKALAIHSGMSKRQIDYAFDNVVYGGYRFLYLSPERLKTHLFKERLKKMVVSFIAVDEAHCISQWGYDFRPSYLDIPELRELLPEVPVLALTATATPRVVEDIQDKLNFRERNVLRKSFYRSNLRYFVNITENKVPTLLSIIKKQGGSGIVYLRSRKLTVEYAHILKRNHVAADYYHAGLTHEERERKQQDWQNNRIQVIVCTNAFGMGIDKPDVRFVVNLDLPESIEAYFQEAGRAGRDQKKAFAVLLATKADELVLRDKVDKRFPDMEVVKRVYALIMNHFRLAIGAGEMESYEMKWQELVDKSTFTYGELYHSAKFIERAGYWQLSEGLSSSSEVMITSTPSAIYQLQVKNEKINRLMQVLLRSYGGLFDGYVSIREGTLASRAKISRKEVIQILRQLHALEAIDYKEVRNGHYITLLQPRVDVKYLRLPMAFYHDLKKVVESNAEAMIKYVFDEHTCRSKMLLNYFGERKAENCGVCDYCLKMERKREIVSTENTAVVEEIREVLNSIDGVTPNELISFGASEDSQTAIRFAIQWMLDNGIILADSNQHLILKEA</sequence>
<dbReference type="InterPro" id="IPR001650">
    <property type="entry name" value="Helicase_C-like"/>
</dbReference>
<evidence type="ECO:0000256" key="3">
    <source>
        <dbReference type="ARBA" id="ARBA00022741"/>
    </source>
</evidence>
<keyword evidence="6" id="KW-0067">ATP-binding</keyword>
<name>A0A916JLG9_9FLAO</name>
<dbReference type="InterPro" id="IPR036388">
    <property type="entry name" value="WH-like_DNA-bd_sf"/>
</dbReference>